<dbReference type="Proteomes" id="UP000539350">
    <property type="component" value="Unassembled WGS sequence"/>
</dbReference>
<proteinExistence type="predicted"/>
<feature type="transmembrane region" description="Helical" evidence="2">
    <location>
        <begin position="1220"/>
        <end position="1240"/>
    </location>
</feature>
<dbReference type="EMBL" id="JACFXU010000014">
    <property type="protein sequence ID" value="MBA6413002.1"/>
    <property type="molecule type" value="Genomic_DNA"/>
</dbReference>
<dbReference type="PANTHER" id="PTHR38690">
    <property type="entry name" value="PROTEASE-RELATED"/>
    <property type="match status" value="1"/>
</dbReference>
<dbReference type="RefSeq" id="WP_182171477.1">
    <property type="nucleotide sequence ID" value="NZ_JACFXU010000014.1"/>
</dbReference>
<sequence>MEHAFLHKLATYLWRTLVTATVLLALYVAVGRVLVGSVGAYRLAILEQINSRVPFTIEAQQVSGAWRSFSPELVLSALQLRLDEQPDIVFNLREGRVRLDLLGSLLSANLRLSHLQLDGLQLPLAMSADGRLHLAGFSPSDSELGDWVEQLVLKIEHFSLSDNQLAISLPNGEQHSLTLNLSLSRDGSLRQVQGSLYEAVSDTTVDLAARTLGNPFALDTLEAELYMRADQLQLDRLSAWFPAWQAPAAVSGRVHLETWLNWRAGEPHVETRLRGRELSVWAVDHRWQFPLDRLEFSATLQRQESSWTVFTRELALQRGAIELDVPSLQLDVWGDSLRLRGKQVSLAPISALLADFEKTPTGLADALRVLDASAQLRRVEFSLDDVQAPGRAWHLSANFSDFNATSWHGAPGIRSAEGYVSLRPGQGQVILDSQRFAMYFPTVYDHPLEYNDLAGSIDISWDEQGLQLNSGLISAQAEEGMSRALFALNVPFTKTDAGIEMDLLVGLQDSEAGYRHKYLPSVLNPQLLAWLRDSLGEGAVQQGAFLWRGSLKPSAHELRTLQLFFDVNDTALSYHSDWPALDDLQGLILIDDSNVSVWADSAKLYQSELSDISAEAWMSPESGMQLAVSATMQGSTEDALRLVKSSPLAAMTGHVFDNWSGAGQLATDLALELALNDKNVAPLVAVKVALQQSELNMQPLKLQLDNIQGEVSYHSQRGFSSQDLSAQLWQQAISANFSSPSLKPDAQPLAEGLASSLRIDFKGQLPAQPLQHWLGLEAASLASGSSPATASLEVIPGRRAQFRLASELQGWTVKLPPPLSKAKDEALALQVDLDLTALPYSLEIELERRLHATLLVGAKGALSGGHIALQDRAPLPSAGLFELSGQLAYLDPLAWRDLLLPLWPAKKEVAAEANNVGLLFEVDDLLAETLLVEGMELSQVMLNARIEPSGEWTVAAETDWLQGSLQLEAGLDRGSLVLDYLELDGLSGLSGDRESAAEAVELPELSVSVAELLKGGRSLGHLQFQLNSSAGTLRAATITGVIAGLTLAKERPGELEWQQGAAGLTKLVAPLQFDDLGVVLDELGYERILETELGRMDLALEWSGGPQDFSLLVVDGDLDLAIDSGRFLDAPASASGTLRVVSILNLSQILQRLSLTQVFESGIPFDRVRGEVLFRHGTIVVPSITVEGAASHFLFSGESPLKERTLDGELVATLLVASNLPWVAALTAGLPVAAGVYVVSRVFEKQMNRMSSAVYRLEGSWDEPQLSLSRIFDSGGRAEEQKEQREQSEEQDKLEQGPAEQDRSEQDKLRQDRAESALESESAEPEQQIPAPQVLESETGQAQ</sequence>
<feature type="compositionally biased region" description="Basic and acidic residues" evidence="1">
    <location>
        <begin position="1276"/>
        <end position="1316"/>
    </location>
</feature>
<dbReference type="NCBIfam" id="TIGR02099">
    <property type="entry name" value="YhdP family protein"/>
    <property type="match status" value="1"/>
</dbReference>
<evidence type="ECO:0000256" key="2">
    <source>
        <dbReference type="SAM" id="Phobius"/>
    </source>
</evidence>
<keyword evidence="2" id="KW-1133">Transmembrane helix</keyword>
<dbReference type="InterPro" id="IPR025263">
    <property type="entry name" value="YhdP_central"/>
</dbReference>
<keyword evidence="2" id="KW-0812">Transmembrane</keyword>
<evidence type="ECO:0000313" key="4">
    <source>
        <dbReference type="EMBL" id="MBA6413002.1"/>
    </source>
</evidence>
<reference evidence="4 5" key="1">
    <citation type="submission" date="2020-07" db="EMBL/GenBank/DDBJ databases">
        <title>Halieaceae bacterium, F7430, whole genome shotgun sequencing project.</title>
        <authorList>
            <person name="Jiang S."/>
            <person name="Liu Z.W."/>
            <person name="Du Z.J."/>
        </authorList>
    </citation>
    <scope>NUCLEOTIDE SEQUENCE [LARGE SCALE GENOMIC DNA]</scope>
    <source>
        <strain evidence="4 5">F7430</strain>
    </source>
</reference>
<keyword evidence="5" id="KW-1185">Reference proteome</keyword>
<dbReference type="InterPro" id="IPR011836">
    <property type="entry name" value="YhdP"/>
</dbReference>
<feature type="transmembrane region" description="Helical" evidence="2">
    <location>
        <begin position="12"/>
        <end position="35"/>
    </location>
</feature>
<dbReference type="Pfam" id="PF13116">
    <property type="entry name" value="YhdP"/>
    <property type="match status" value="1"/>
</dbReference>
<evidence type="ECO:0000256" key="1">
    <source>
        <dbReference type="SAM" id="MobiDB-lite"/>
    </source>
</evidence>
<feature type="region of interest" description="Disordered" evidence="1">
    <location>
        <begin position="1275"/>
        <end position="1343"/>
    </location>
</feature>
<evidence type="ECO:0000259" key="3">
    <source>
        <dbReference type="Pfam" id="PF13116"/>
    </source>
</evidence>
<comment type="caution">
    <text evidence="4">The sequence shown here is derived from an EMBL/GenBank/DDBJ whole genome shotgun (WGS) entry which is preliminary data.</text>
</comment>
<feature type="domain" description="YhdP central" evidence="3">
    <location>
        <begin position="5"/>
        <end position="1265"/>
    </location>
</feature>
<protein>
    <submittedName>
        <fullName evidence="4">TIGR02099 family protein</fullName>
    </submittedName>
</protein>
<accession>A0A7W2YJD9</accession>
<dbReference type="PANTHER" id="PTHR38690:SF1">
    <property type="entry name" value="PROTEASE"/>
    <property type="match status" value="1"/>
</dbReference>
<name>A0A7W2YJD9_9GAMM</name>
<evidence type="ECO:0000313" key="5">
    <source>
        <dbReference type="Proteomes" id="UP000539350"/>
    </source>
</evidence>
<organism evidence="4 5">
    <name type="scientific">Sediminihaliea albiluteola</name>
    <dbReference type="NCBI Taxonomy" id="2758564"/>
    <lineage>
        <taxon>Bacteria</taxon>
        <taxon>Pseudomonadati</taxon>
        <taxon>Pseudomonadota</taxon>
        <taxon>Gammaproteobacteria</taxon>
        <taxon>Cellvibrionales</taxon>
        <taxon>Halieaceae</taxon>
        <taxon>Sediminihaliea</taxon>
    </lineage>
</organism>
<gene>
    <name evidence="4" type="ORF">H2508_07745</name>
</gene>
<keyword evidence="2" id="KW-0472">Membrane</keyword>